<organism evidence="1 2">
    <name type="scientific">Pantoea phage vB_PagS_Vid5</name>
    <dbReference type="NCBI Taxonomy" id="2099652"/>
    <lineage>
        <taxon>Viruses</taxon>
        <taxon>Duplodnaviria</taxon>
        <taxon>Heunggongvirae</taxon>
        <taxon>Uroviricota</taxon>
        <taxon>Caudoviricetes</taxon>
        <taxon>Vidquintavirus</taxon>
        <taxon>Vidquintavirus Vid5</taxon>
    </lineage>
</organism>
<gene>
    <name evidence="1" type="ORF">Vid5_gp88</name>
</gene>
<evidence type="ECO:0000313" key="2">
    <source>
        <dbReference type="Proteomes" id="UP000241629"/>
    </source>
</evidence>
<dbReference type="Proteomes" id="UP000241629">
    <property type="component" value="Segment"/>
</dbReference>
<accession>A0A2P1CKR9</accession>
<name>A0A2P1CKR9_9CAUD</name>
<proteinExistence type="predicted"/>
<protein>
    <submittedName>
        <fullName evidence="1">Uncharacterized protein</fullName>
    </submittedName>
</protein>
<keyword evidence="2" id="KW-1185">Reference proteome</keyword>
<reference evidence="1 2" key="1">
    <citation type="submission" date="2018-02" db="EMBL/GenBank/DDBJ databases">
        <title>Complete genome sequence of Pantoea phage vB_PagS_Vid5.</title>
        <authorList>
            <person name="Truncaite L."/>
            <person name="Simoliunas E."/>
            <person name="Meskys R."/>
        </authorList>
    </citation>
    <scope>NUCLEOTIDE SEQUENCE [LARGE SCALE GENOMIC DNA]</scope>
</reference>
<evidence type="ECO:0000313" key="1">
    <source>
        <dbReference type="EMBL" id="AVJ51843.1"/>
    </source>
</evidence>
<sequence>MGNDKKQSLQDMQAMMRVMNMEEKVAGYEKQLDAIALEAVSKGAFDKLAFLTAVLAVTEKMGNKETSNA</sequence>
<dbReference type="EMBL" id="MG948468">
    <property type="protein sequence ID" value="AVJ51843.1"/>
    <property type="molecule type" value="Genomic_DNA"/>
</dbReference>